<dbReference type="EMBL" id="JAYEET010000001">
    <property type="protein sequence ID" value="MEA1604372.1"/>
    <property type="molecule type" value="Genomic_DNA"/>
</dbReference>
<dbReference type="Proteomes" id="UP001292571">
    <property type="component" value="Unassembled WGS sequence"/>
</dbReference>
<dbReference type="InterPro" id="IPR024961">
    <property type="entry name" value="T2SS_GspC_N"/>
</dbReference>
<evidence type="ECO:0000256" key="2">
    <source>
        <dbReference type="ARBA" id="ARBA00022448"/>
    </source>
</evidence>
<keyword evidence="8" id="KW-0472">Membrane</keyword>
<keyword evidence="4" id="KW-0997">Cell inner membrane</keyword>
<keyword evidence="7" id="KW-1133">Transmembrane helix</keyword>
<evidence type="ECO:0000256" key="7">
    <source>
        <dbReference type="ARBA" id="ARBA00022989"/>
    </source>
</evidence>
<reference evidence="10 11" key="1">
    <citation type="submission" date="2023-12" db="EMBL/GenBank/DDBJ databases">
        <title>Pseudomonas sp. T5W1.</title>
        <authorList>
            <person name="Maltman C."/>
        </authorList>
    </citation>
    <scope>NUCLEOTIDE SEQUENCE [LARGE SCALE GENOMIC DNA]</scope>
    <source>
        <strain evidence="10 11">T5W1</strain>
    </source>
</reference>
<dbReference type="RefSeq" id="WP_274087919.1">
    <property type="nucleotide sequence ID" value="NZ_JAYEET010000001.1"/>
</dbReference>
<keyword evidence="6" id="KW-0653">Protein transport</keyword>
<name>A0ABU5P3Z4_9PSED</name>
<dbReference type="Gene3D" id="2.30.30.830">
    <property type="match status" value="1"/>
</dbReference>
<proteinExistence type="predicted"/>
<keyword evidence="5" id="KW-0812">Transmembrane</keyword>
<evidence type="ECO:0000256" key="8">
    <source>
        <dbReference type="ARBA" id="ARBA00023136"/>
    </source>
</evidence>
<keyword evidence="3" id="KW-1003">Cell membrane</keyword>
<evidence type="ECO:0000256" key="1">
    <source>
        <dbReference type="ARBA" id="ARBA00004533"/>
    </source>
</evidence>
<dbReference type="Pfam" id="PF11356">
    <property type="entry name" value="T2SSC"/>
    <property type="match status" value="1"/>
</dbReference>
<evidence type="ECO:0000256" key="5">
    <source>
        <dbReference type="ARBA" id="ARBA00022692"/>
    </source>
</evidence>
<feature type="domain" description="Type II secretion system protein GspC N-terminal" evidence="9">
    <location>
        <begin position="31"/>
        <end position="146"/>
    </location>
</feature>
<keyword evidence="2" id="KW-0813">Transport</keyword>
<evidence type="ECO:0000256" key="6">
    <source>
        <dbReference type="ARBA" id="ARBA00022927"/>
    </source>
</evidence>
<evidence type="ECO:0000256" key="4">
    <source>
        <dbReference type="ARBA" id="ARBA00022519"/>
    </source>
</evidence>
<gene>
    <name evidence="10" type="ORF">SOP97_00850</name>
</gene>
<evidence type="ECO:0000259" key="9">
    <source>
        <dbReference type="Pfam" id="PF11356"/>
    </source>
</evidence>
<organism evidence="10 11">
    <name type="scientific">Pseudomonas spirodelae</name>
    <dbReference type="NCBI Taxonomy" id="3101751"/>
    <lineage>
        <taxon>Bacteria</taxon>
        <taxon>Pseudomonadati</taxon>
        <taxon>Pseudomonadota</taxon>
        <taxon>Gammaproteobacteria</taxon>
        <taxon>Pseudomonadales</taxon>
        <taxon>Pseudomonadaceae</taxon>
        <taxon>Pseudomonas</taxon>
    </lineage>
</organism>
<evidence type="ECO:0000313" key="10">
    <source>
        <dbReference type="EMBL" id="MEA1604372.1"/>
    </source>
</evidence>
<accession>A0ABU5P3Z4</accession>
<comment type="caution">
    <text evidence="10">The sequence shown here is derived from an EMBL/GenBank/DDBJ whole genome shotgun (WGS) entry which is preliminary data.</text>
</comment>
<sequence length="151" mass="16408">MSIAASLSQSTAKRATTLMGALLLCACGASLTLQTHQFWQLLQPVAITPTKTERQTPVRLKHAEIAELFGKNSAANAPPTTPLHLTLLASFTHPDIARSSAIIGQPDEPARRIRVGESIRNGIVLSGVFPKHVTLTRNNRSEVLYFAETQR</sequence>
<protein>
    <submittedName>
        <fullName evidence="10">Type II secretion system protein N</fullName>
    </submittedName>
</protein>
<comment type="subcellular location">
    <subcellularLocation>
        <location evidence="1">Cell inner membrane</location>
    </subcellularLocation>
</comment>
<keyword evidence="11" id="KW-1185">Reference proteome</keyword>
<evidence type="ECO:0000256" key="3">
    <source>
        <dbReference type="ARBA" id="ARBA00022475"/>
    </source>
</evidence>
<evidence type="ECO:0000313" key="11">
    <source>
        <dbReference type="Proteomes" id="UP001292571"/>
    </source>
</evidence>